<dbReference type="AlphaFoldDB" id="A0A1H6CYX3"/>
<organism evidence="6 9">
    <name type="scientific">Saccharopolyspora kobensis</name>
    <dbReference type="NCBI Taxonomy" id="146035"/>
    <lineage>
        <taxon>Bacteria</taxon>
        <taxon>Bacillati</taxon>
        <taxon>Actinomycetota</taxon>
        <taxon>Actinomycetes</taxon>
        <taxon>Pseudonocardiales</taxon>
        <taxon>Pseudonocardiaceae</taxon>
        <taxon>Saccharopolyspora</taxon>
    </lineage>
</organism>
<evidence type="ECO:0000256" key="1">
    <source>
        <dbReference type="ARBA" id="ARBA00001554"/>
    </source>
</evidence>
<gene>
    <name evidence="6" type="ORF">SAMN02982929_03739</name>
    <name evidence="7" type="ORF">SAMN05216506_102334</name>
</gene>
<evidence type="ECO:0000313" key="9">
    <source>
        <dbReference type="Proteomes" id="UP000236729"/>
    </source>
</evidence>
<dbReference type="Proteomes" id="UP000199690">
    <property type="component" value="Unassembled WGS sequence"/>
</dbReference>
<dbReference type="GO" id="GO:0008124">
    <property type="term" value="F:4-alpha-hydroxytetrahydrobiopterin dehydratase activity"/>
    <property type="evidence" value="ECO:0007669"/>
    <property type="project" value="UniProtKB-EC"/>
</dbReference>
<evidence type="ECO:0000256" key="3">
    <source>
        <dbReference type="ARBA" id="ARBA00013252"/>
    </source>
</evidence>
<dbReference type="PANTHER" id="PTHR12599">
    <property type="entry name" value="PTERIN-4-ALPHA-CARBINOLAMINE DEHYDRATASE"/>
    <property type="match status" value="1"/>
</dbReference>
<evidence type="ECO:0000256" key="4">
    <source>
        <dbReference type="ARBA" id="ARBA00021735"/>
    </source>
</evidence>
<reference evidence="8 9" key="2">
    <citation type="submission" date="2016-10" db="EMBL/GenBank/DDBJ databases">
        <authorList>
            <person name="Varghese N."/>
            <person name="Submissions S."/>
        </authorList>
    </citation>
    <scope>NUCLEOTIDE SEQUENCE [LARGE SCALE GENOMIC DNA]</scope>
    <source>
        <strain evidence="9">ATCC 20501</strain>
        <strain evidence="7 8">CGMCC 4.3529</strain>
    </source>
</reference>
<dbReference type="PANTHER" id="PTHR12599:SF0">
    <property type="entry name" value="PTERIN-4-ALPHA-CARBINOLAMINE DEHYDRATASE"/>
    <property type="match status" value="1"/>
</dbReference>
<name>A0A1H6CYX3_9PSEU</name>
<evidence type="ECO:0000256" key="5">
    <source>
        <dbReference type="ARBA" id="ARBA00023239"/>
    </source>
</evidence>
<dbReference type="SMR" id="A0A1H6CYX3"/>
<dbReference type="EMBL" id="FOME01000002">
    <property type="protein sequence ID" value="SFD05063.1"/>
    <property type="molecule type" value="Genomic_DNA"/>
</dbReference>
<dbReference type="Pfam" id="PF01329">
    <property type="entry name" value="Pterin_4a"/>
    <property type="match status" value="1"/>
</dbReference>
<accession>A0A1H6CYX3</accession>
<keyword evidence="8" id="KW-1185">Reference proteome</keyword>
<comment type="catalytic activity">
    <reaction evidence="1">
        <text>(4aS,6R)-4a-hydroxy-L-erythro-5,6,7,8-tetrahydrobiopterin = (6R)-L-erythro-6,7-dihydrobiopterin + H2O</text>
        <dbReference type="Rhea" id="RHEA:11920"/>
        <dbReference type="ChEBI" id="CHEBI:15377"/>
        <dbReference type="ChEBI" id="CHEBI:15642"/>
        <dbReference type="ChEBI" id="CHEBI:43120"/>
        <dbReference type="EC" id="4.2.1.96"/>
    </reaction>
</comment>
<dbReference type="GO" id="GO:0006729">
    <property type="term" value="P:tetrahydrobiopterin biosynthetic process"/>
    <property type="evidence" value="ECO:0007669"/>
    <property type="project" value="InterPro"/>
</dbReference>
<reference evidence="6" key="1">
    <citation type="submission" date="2016-10" db="EMBL/GenBank/DDBJ databases">
        <authorList>
            <person name="de Groot N.N."/>
        </authorList>
    </citation>
    <scope>NUCLEOTIDE SEQUENCE [LARGE SCALE GENOMIC DNA]</scope>
    <source>
        <strain evidence="6">ATCC 20501</strain>
    </source>
</reference>
<evidence type="ECO:0000313" key="8">
    <source>
        <dbReference type="Proteomes" id="UP000199690"/>
    </source>
</evidence>
<sequence>MTAAGPGWWVPVPVEFGVRNRHHVHMTELLTDTQVTDALQHLPEWRQDGAQLSRTVEFASFPQAIQAVTRIAEIAESENHHPDMDIRWRTVVFHCSTHSKGGITANDTSLAQEIDNVVEALKA</sequence>
<dbReference type="EMBL" id="FNVB01000005">
    <property type="protein sequence ID" value="SEG78291.1"/>
    <property type="molecule type" value="Genomic_DNA"/>
</dbReference>
<comment type="similarity">
    <text evidence="2">Belongs to the pterin-4-alpha-carbinolamine dehydratase family.</text>
</comment>
<protein>
    <recommendedName>
        <fullName evidence="4">Putative pterin-4-alpha-carbinolamine dehydratase</fullName>
        <ecNumber evidence="3">4.2.1.96</ecNumber>
    </recommendedName>
</protein>
<dbReference type="Proteomes" id="UP000236729">
    <property type="component" value="Unassembled WGS sequence"/>
</dbReference>
<evidence type="ECO:0000313" key="7">
    <source>
        <dbReference type="EMBL" id="SFD05063.1"/>
    </source>
</evidence>
<keyword evidence="5" id="KW-0456">Lyase</keyword>
<dbReference type="Gene3D" id="3.30.1360.20">
    <property type="entry name" value="Transcriptional coactivator/pterin dehydratase"/>
    <property type="match status" value="1"/>
</dbReference>
<accession>A0A1I1PDH2</accession>
<evidence type="ECO:0000256" key="2">
    <source>
        <dbReference type="ARBA" id="ARBA00006472"/>
    </source>
</evidence>
<dbReference type="InterPro" id="IPR001533">
    <property type="entry name" value="Pterin_deHydtase"/>
</dbReference>
<dbReference type="EC" id="4.2.1.96" evidence="3"/>
<dbReference type="InterPro" id="IPR036428">
    <property type="entry name" value="PCD_sf"/>
</dbReference>
<evidence type="ECO:0000313" key="6">
    <source>
        <dbReference type="EMBL" id="SEG78291.1"/>
    </source>
</evidence>
<dbReference type="SUPFAM" id="SSF55248">
    <property type="entry name" value="PCD-like"/>
    <property type="match status" value="1"/>
</dbReference>
<dbReference type="NCBIfam" id="NF002017">
    <property type="entry name" value="PRK00823.1-2"/>
    <property type="match status" value="1"/>
</dbReference>
<dbReference type="CDD" id="cd00488">
    <property type="entry name" value="PCD_DCoH"/>
    <property type="match status" value="1"/>
</dbReference>
<proteinExistence type="inferred from homology"/>